<keyword evidence="1" id="KW-0645">Protease</keyword>
<sequence>MKKIIMLAFITCITISCDCYQVAEGIVIDKETKKPLKNVVVYNKNKPYNKKQTDSLGKFELSGISGGMFGCPPMKVIIEKAGYTSGEVEISSGEEKTIELEKKPAN</sequence>
<gene>
    <name evidence="1" type="ORF">FUA48_03415</name>
</gene>
<keyword evidence="1" id="KW-0121">Carboxypeptidase</keyword>
<dbReference type="KEGG" id="fak:FUA48_03415"/>
<reference evidence="1 2" key="1">
    <citation type="submission" date="2019-08" db="EMBL/GenBank/DDBJ databases">
        <title>Flavobacterium alkalisoli sp. nov., isolated from rhizosphere soil of Suaeda salsa.</title>
        <authorList>
            <person name="Sun J.-Q."/>
            <person name="Xu L."/>
        </authorList>
    </citation>
    <scope>NUCLEOTIDE SEQUENCE [LARGE SCALE GENOMIC DNA]</scope>
    <source>
        <strain evidence="1 2">XS-5</strain>
    </source>
</reference>
<evidence type="ECO:0000313" key="1">
    <source>
        <dbReference type="EMBL" id="QEE48651.1"/>
    </source>
</evidence>
<dbReference type="Proteomes" id="UP000321222">
    <property type="component" value="Chromosome"/>
</dbReference>
<keyword evidence="1" id="KW-0378">Hydrolase</keyword>
<protein>
    <submittedName>
        <fullName evidence="1">Carboxypeptidase-like regulatory domain-containing protein</fullName>
    </submittedName>
</protein>
<dbReference type="RefSeq" id="WP_147582166.1">
    <property type="nucleotide sequence ID" value="NZ_CP042831.1"/>
</dbReference>
<dbReference type="AlphaFoldDB" id="A0A5B9FR71"/>
<organism evidence="1 2">
    <name type="scientific">Flavobacterium alkalisoli</name>
    <dbReference type="NCBI Taxonomy" id="2602769"/>
    <lineage>
        <taxon>Bacteria</taxon>
        <taxon>Pseudomonadati</taxon>
        <taxon>Bacteroidota</taxon>
        <taxon>Flavobacteriia</taxon>
        <taxon>Flavobacteriales</taxon>
        <taxon>Flavobacteriaceae</taxon>
        <taxon>Flavobacterium</taxon>
    </lineage>
</organism>
<dbReference type="Gene3D" id="2.60.40.1120">
    <property type="entry name" value="Carboxypeptidase-like, regulatory domain"/>
    <property type="match status" value="1"/>
</dbReference>
<proteinExistence type="predicted"/>
<name>A0A5B9FR71_9FLAO</name>
<dbReference type="OrthoDB" id="1201225at2"/>
<dbReference type="PROSITE" id="PS51257">
    <property type="entry name" value="PROKAR_LIPOPROTEIN"/>
    <property type="match status" value="1"/>
</dbReference>
<dbReference type="Pfam" id="PF13715">
    <property type="entry name" value="CarbopepD_reg_2"/>
    <property type="match status" value="1"/>
</dbReference>
<dbReference type="EMBL" id="CP042831">
    <property type="protein sequence ID" value="QEE48651.1"/>
    <property type="molecule type" value="Genomic_DNA"/>
</dbReference>
<keyword evidence="2" id="KW-1185">Reference proteome</keyword>
<dbReference type="GO" id="GO:0004180">
    <property type="term" value="F:carboxypeptidase activity"/>
    <property type="evidence" value="ECO:0007669"/>
    <property type="project" value="UniProtKB-KW"/>
</dbReference>
<dbReference type="InterPro" id="IPR008969">
    <property type="entry name" value="CarboxyPept-like_regulatory"/>
</dbReference>
<accession>A0A5B9FR71</accession>
<dbReference type="SUPFAM" id="SSF49464">
    <property type="entry name" value="Carboxypeptidase regulatory domain-like"/>
    <property type="match status" value="1"/>
</dbReference>
<evidence type="ECO:0000313" key="2">
    <source>
        <dbReference type="Proteomes" id="UP000321222"/>
    </source>
</evidence>